<evidence type="ECO:0000256" key="1">
    <source>
        <dbReference type="ARBA" id="ARBA00004383"/>
    </source>
</evidence>
<feature type="compositionally biased region" description="Low complexity" evidence="10">
    <location>
        <begin position="95"/>
        <end position="112"/>
    </location>
</feature>
<dbReference type="Gene3D" id="3.30.1150.10">
    <property type="match status" value="1"/>
</dbReference>
<dbReference type="InterPro" id="IPR051045">
    <property type="entry name" value="TonB-dependent_transducer"/>
</dbReference>
<evidence type="ECO:0000256" key="2">
    <source>
        <dbReference type="ARBA" id="ARBA00006555"/>
    </source>
</evidence>
<evidence type="ECO:0000256" key="6">
    <source>
        <dbReference type="ARBA" id="ARBA00022692"/>
    </source>
</evidence>
<keyword evidence="3" id="KW-0813">Transport</keyword>
<dbReference type="GO" id="GO:0015031">
    <property type="term" value="P:protein transport"/>
    <property type="evidence" value="ECO:0007669"/>
    <property type="project" value="UniProtKB-KW"/>
</dbReference>
<evidence type="ECO:0000256" key="7">
    <source>
        <dbReference type="ARBA" id="ARBA00022927"/>
    </source>
</evidence>
<dbReference type="GO" id="GO:0098797">
    <property type="term" value="C:plasma membrane protein complex"/>
    <property type="evidence" value="ECO:0007669"/>
    <property type="project" value="TreeGrafter"/>
</dbReference>
<feature type="domain" description="TonB C-terminal" evidence="11">
    <location>
        <begin position="143"/>
        <end position="233"/>
    </location>
</feature>
<comment type="similarity">
    <text evidence="2">Belongs to the TonB family.</text>
</comment>
<organism evidence="12 13">
    <name type="scientific">Pseudorhodoferax soli</name>
    <dbReference type="NCBI Taxonomy" id="545864"/>
    <lineage>
        <taxon>Bacteria</taxon>
        <taxon>Pseudomonadati</taxon>
        <taxon>Pseudomonadota</taxon>
        <taxon>Betaproteobacteria</taxon>
        <taxon>Burkholderiales</taxon>
        <taxon>Comamonadaceae</taxon>
    </lineage>
</organism>
<dbReference type="OrthoDB" id="9792439at2"/>
<dbReference type="RefSeq" id="WP_114466949.1">
    <property type="nucleotide sequence ID" value="NZ_QPJK01000002.1"/>
</dbReference>
<evidence type="ECO:0000313" key="13">
    <source>
        <dbReference type="Proteomes" id="UP000252884"/>
    </source>
</evidence>
<dbReference type="PROSITE" id="PS52015">
    <property type="entry name" value="TONB_CTD"/>
    <property type="match status" value="1"/>
</dbReference>
<accession>A0A368Y330</accession>
<keyword evidence="9" id="KW-0472">Membrane</keyword>
<dbReference type="InterPro" id="IPR037682">
    <property type="entry name" value="TonB_C"/>
</dbReference>
<keyword evidence="5" id="KW-0997">Cell inner membrane</keyword>
<gene>
    <name evidence="12" type="ORF">DES41_10290</name>
</gene>
<evidence type="ECO:0000256" key="4">
    <source>
        <dbReference type="ARBA" id="ARBA00022475"/>
    </source>
</evidence>
<feature type="region of interest" description="Disordered" evidence="10">
    <location>
        <begin position="56"/>
        <end position="149"/>
    </location>
</feature>
<dbReference type="GO" id="GO:0031992">
    <property type="term" value="F:energy transducer activity"/>
    <property type="evidence" value="ECO:0007669"/>
    <property type="project" value="TreeGrafter"/>
</dbReference>
<evidence type="ECO:0000256" key="9">
    <source>
        <dbReference type="ARBA" id="ARBA00023136"/>
    </source>
</evidence>
<keyword evidence="6" id="KW-0812">Transmembrane</keyword>
<dbReference type="SUPFAM" id="SSF74653">
    <property type="entry name" value="TolA/TonB C-terminal domain"/>
    <property type="match status" value="1"/>
</dbReference>
<dbReference type="Proteomes" id="UP000252884">
    <property type="component" value="Unassembled WGS sequence"/>
</dbReference>
<keyword evidence="4" id="KW-1003">Cell membrane</keyword>
<dbReference type="AlphaFoldDB" id="A0A368Y330"/>
<evidence type="ECO:0000256" key="10">
    <source>
        <dbReference type="SAM" id="MobiDB-lite"/>
    </source>
</evidence>
<comment type="caution">
    <text evidence="12">The sequence shown here is derived from an EMBL/GenBank/DDBJ whole genome shotgun (WGS) entry which is preliminary data.</text>
</comment>
<name>A0A368Y330_9BURK</name>
<evidence type="ECO:0000256" key="5">
    <source>
        <dbReference type="ARBA" id="ARBA00022519"/>
    </source>
</evidence>
<comment type="subcellular location">
    <subcellularLocation>
        <location evidence="1">Cell inner membrane</location>
        <topology evidence="1">Single-pass membrane protein</topology>
        <orientation evidence="1">Periplasmic side</orientation>
    </subcellularLocation>
</comment>
<protein>
    <submittedName>
        <fullName evidence="12">Outer membrane transport energization protein TonB</fullName>
    </submittedName>
</protein>
<feature type="compositionally biased region" description="Pro residues" evidence="10">
    <location>
        <begin position="57"/>
        <end position="76"/>
    </location>
</feature>
<dbReference type="PANTHER" id="PTHR33446:SF2">
    <property type="entry name" value="PROTEIN TONB"/>
    <property type="match status" value="1"/>
</dbReference>
<evidence type="ECO:0000259" key="11">
    <source>
        <dbReference type="PROSITE" id="PS52015"/>
    </source>
</evidence>
<dbReference type="NCBIfam" id="TIGR01352">
    <property type="entry name" value="tonB_Cterm"/>
    <property type="match status" value="1"/>
</dbReference>
<evidence type="ECO:0000256" key="8">
    <source>
        <dbReference type="ARBA" id="ARBA00022989"/>
    </source>
</evidence>
<dbReference type="InterPro" id="IPR006260">
    <property type="entry name" value="TonB/TolA_C"/>
</dbReference>
<dbReference type="EMBL" id="QPJK01000002">
    <property type="protein sequence ID" value="RCW73776.1"/>
    <property type="molecule type" value="Genomic_DNA"/>
</dbReference>
<evidence type="ECO:0000256" key="3">
    <source>
        <dbReference type="ARBA" id="ARBA00022448"/>
    </source>
</evidence>
<keyword evidence="7" id="KW-0653">Protein transport</keyword>
<dbReference type="GO" id="GO:0055085">
    <property type="term" value="P:transmembrane transport"/>
    <property type="evidence" value="ECO:0007669"/>
    <property type="project" value="InterPro"/>
</dbReference>
<feature type="compositionally biased region" description="Pro residues" evidence="10">
    <location>
        <begin position="113"/>
        <end position="141"/>
    </location>
</feature>
<keyword evidence="13" id="KW-1185">Reference proteome</keyword>
<dbReference type="Pfam" id="PF03544">
    <property type="entry name" value="TonB_C"/>
    <property type="match status" value="1"/>
</dbReference>
<keyword evidence="8" id="KW-1133">Transmembrane helix</keyword>
<reference evidence="12 13" key="1">
    <citation type="submission" date="2018-07" db="EMBL/GenBank/DDBJ databases">
        <title>Genomic Encyclopedia of Type Strains, Phase IV (KMG-IV): sequencing the most valuable type-strain genomes for metagenomic binning, comparative biology and taxonomic classification.</title>
        <authorList>
            <person name="Goeker M."/>
        </authorList>
    </citation>
    <scope>NUCLEOTIDE SEQUENCE [LARGE SCALE GENOMIC DNA]</scope>
    <source>
        <strain evidence="12 13">DSM 21634</strain>
    </source>
</reference>
<dbReference type="PANTHER" id="PTHR33446">
    <property type="entry name" value="PROTEIN TONB-RELATED"/>
    <property type="match status" value="1"/>
</dbReference>
<proteinExistence type="inferred from homology"/>
<dbReference type="PRINTS" id="PR01217">
    <property type="entry name" value="PRICHEXTENSN"/>
</dbReference>
<sequence>MASSTYPERSGLSRNTVIVGSVIAFHAAALWALQSGLLVRAVEVIVPVEILSQFIEPPKPTPPSPPPPAPPTPPKVQKPVVKPKAPTLPPPPQPQAIQDPTPAPAAPTGVVAPPAPLPPIEQPVAPAPEPPPPAPPAPPKIQLPSSDASYLQNPSPVYPAISRRLGEQGKVLVRVLIGTNGQPERAEIKRSSGFERLDRSAMEYVLKCRYVPGKVNGVVQAMWYEAPVNYVLE</sequence>
<evidence type="ECO:0000313" key="12">
    <source>
        <dbReference type="EMBL" id="RCW73776.1"/>
    </source>
</evidence>